<feature type="region of interest" description="Disordered" evidence="1">
    <location>
        <begin position="49"/>
        <end position="70"/>
    </location>
</feature>
<reference evidence="2 3" key="1">
    <citation type="submission" date="2019-12" db="EMBL/GenBank/DDBJ databases">
        <title>Rhizobium genotypes associated with high levels of biological nitrogen fixation by grain legumes in a temperate-maritime cropping system.</title>
        <authorList>
            <person name="Maluk M."/>
            <person name="Francesc Ferrando Molina F."/>
            <person name="Lopez Del Egido L."/>
            <person name="Lafos M."/>
            <person name="Langarica-Fuentes A."/>
            <person name="Gebre Yohannes G."/>
            <person name="Young M.W."/>
            <person name="Martin P."/>
            <person name="Gantlett R."/>
            <person name="Kenicer G."/>
            <person name="Hawes C."/>
            <person name="Begg G.S."/>
            <person name="Quilliam R.S."/>
            <person name="Squire G.R."/>
            <person name="Poole P.S."/>
            <person name="Young P.W."/>
            <person name="Iannetta P.M."/>
            <person name="James E.K."/>
        </authorList>
    </citation>
    <scope>NUCLEOTIDE SEQUENCE [LARGE SCALE GENOMIC DNA]</scope>
    <source>
        <strain evidence="2 3">JHI985</strain>
    </source>
</reference>
<comment type="caution">
    <text evidence="2">The sequence shown here is derived from an EMBL/GenBank/DDBJ whole genome shotgun (WGS) entry which is preliminary data.</text>
</comment>
<feature type="compositionally biased region" description="Polar residues" evidence="1">
    <location>
        <begin position="60"/>
        <end position="70"/>
    </location>
</feature>
<proteinExistence type="predicted"/>
<dbReference type="Proteomes" id="UP000661163">
    <property type="component" value="Unassembled WGS sequence"/>
</dbReference>
<evidence type="ECO:0000313" key="3">
    <source>
        <dbReference type="Proteomes" id="UP000661163"/>
    </source>
</evidence>
<organism evidence="2 3">
    <name type="scientific">Rhizobium ruizarguesonis</name>
    <dbReference type="NCBI Taxonomy" id="2081791"/>
    <lineage>
        <taxon>Bacteria</taxon>
        <taxon>Pseudomonadati</taxon>
        <taxon>Pseudomonadota</taxon>
        <taxon>Alphaproteobacteria</taxon>
        <taxon>Hyphomicrobiales</taxon>
        <taxon>Rhizobiaceae</taxon>
        <taxon>Rhizobium/Agrobacterium group</taxon>
        <taxon>Rhizobium</taxon>
    </lineage>
</organism>
<protein>
    <submittedName>
        <fullName evidence="2">Uncharacterized protein</fullName>
    </submittedName>
</protein>
<dbReference type="RefSeq" id="WP_164566297.1">
    <property type="nucleotide sequence ID" value="NZ_WUFC01000009.1"/>
</dbReference>
<evidence type="ECO:0000313" key="2">
    <source>
        <dbReference type="EMBL" id="NEI48656.1"/>
    </source>
</evidence>
<name>A0AAE5C2U8_9HYPH</name>
<accession>A0AAE5C2U8</accession>
<dbReference type="EMBL" id="WUFC01000009">
    <property type="protein sequence ID" value="NEI48656.1"/>
    <property type="molecule type" value="Genomic_DNA"/>
</dbReference>
<evidence type="ECO:0000256" key="1">
    <source>
        <dbReference type="SAM" id="MobiDB-lite"/>
    </source>
</evidence>
<gene>
    <name evidence="2" type="ORF">GR217_13205</name>
</gene>
<dbReference type="AlphaFoldDB" id="A0AAE5C2U8"/>
<sequence length="70" mass="7342">MLLKMTVGLSGPEFNLAPGDEHEFEDVEAERLVDAGFAVKAETEEVPVASPARKKGKANVVSTEGNAGAE</sequence>